<dbReference type="GO" id="GO:0005975">
    <property type="term" value="P:carbohydrate metabolic process"/>
    <property type="evidence" value="ECO:0007669"/>
    <property type="project" value="InterPro"/>
</dbReference>
<dbReference type="AlphaFoldDB" id="A0AAD6Z4E8"/>
<reference evidence="3" key="1">
    <citation type="submission" date="2023-03" db="EMBL/GenBank/DDBJ databases">
        <title>Massive genome expansion in bonnet fungi (Mycena s.s.) driven by repeated elements and novel gene families across ecological guilds.</title>
        <authorList>
            <consortium name="Lawrence Berkeley National Laboratory"/>
            <person name="Harder C.B."/>
            <person name="Miyauchi S."/>
            <person name="Viragh M."/>
            <person name="Kuo A."/>
            <person name="Thoen E."/>
            <person name="Andreopoulos B."/>
            <person name="Lu D."/>
            <person name="Skrede I."/>
            <person name="Drula E."/>
            <person name="Henrissat B."/>
            <person name="Morin E."/>
            <person name="Kohler A."/>
            <person name="Barry K."/>
            <person name="LaButti K."/>
            <person name="Morin E."/>
            <person name="Salamov A."/>
            <person name="Lipzen A."/>
            <person name="Mereny Z."/>
            <person name="Hegedus B."/>
            <person name="Baldrian P."/>
            <person name="Stursova M."/>
            <person name="Weitz H."/>
            <person name="Taylor A."/>
            <person name="Grigoriev I.V."/>
            <person name="Nagy L.G."/>
            <person name="Martin F."/>
            <person name="Kauserud H."/>
        </authorList>
    </citation>
    <scope>NUCLEOTIDE SEQUENCE</scope>
    <source>
        <strain evidence="3">CBHHK002</strain>
    </source>
</reference>
<dbReference type="Proteomes" id="UP001218218">
    <property type="component" value="Unassembled WGS sequence"/>
</dbReference>
<feature type="chain" id="PRO_5041984300" description="Six-hairpin glycosidase" evidence="2">
    <location>
        <begin position="21"/>
        <end position="399"/>
    </location>
</feature>
<name>A0AAD6Z4E8_9AGAR</name>
<accession>A0AAD6Z4E8</accession>
<keyword evidence="1" id="KW-0378">Hydrolase</keyword>
<proteinExistence type="predicted"/>
<dbReference type="InterPro" id="IPR010905">
    <property type="entry name" value="Glyco_hydro_88"/>
</dbReference>
<dbReference type="Pfam" id="PF07470">
    <property type="entry name" value="Glyco_hydro_88"/>
    <property type="match status" value="1"/>
</dbReference>
<evidence type="ECO:0000256" key="2">
    <source>
        <dbReference type="SAM" id="SignalP"/>
    </source>
</evidence>
<dbReference type="GO" id="GO:0016787">
    <property type="term" value="F:hydrolase activity"/>
    <property type="evidence" value="ECO:0007669"/>
    <property type="project" value="UniProtKB-KW"/>
</dbReference>
<protein>
    <recommendedName>
        <fullName evidence="5">Six-hairpin glycosidase</fullName>
    </recommendedName>
</protein>
<evidence type="ECO:0008006" key="5">
    <source>
        <dbReference type="Google" id="ProtNLM"/>
    </source>
</evidence>
<dbReference type="EMBL" id="JARIHO010000089">
    <property type="protein sequence ID" value="KAJ7307042.1"/>
    <property type="molecule type" value="Genomic_DNA"/>
</dbReference>
<sequence>MYRSLAGVAVAAILSAQTFSEVDISAVTQNLTTGAQQNWELGTRAHSLLDLYAPHFSVFSPTGLPLLASVHPTRPLESRQWDPASIGVAVLLANWTGQGAGDGMDYTMAAQSQLEYTLNVVPRTGDGAISHRVAQVQLWCIRATLFMVPPFLTYYGALTENTALSNEAYNQIKLYRNYLRDTDANNLWKHIVLGTNPHDVGNDESHWSTGNGWAVAGMLRVIATMKYSPYDKGFSSQQQDLANWVNEIHTALFANIDSTNIFTNYADQPITNTGITVYRAALLINDTSHLANAGKCRQALFALSTEPLASRDSLTKLVHFTDDGWLTPAVNAHQFGIQGNNSAEGEAFVLELQAACNEWVASASRSPQAQVSANSARRTVAGWALVAGCVVIGCTSLYA</sequence>
<comment type="caution">
    <text evidence="3">The sequence shown here is derived from an EMBL/GenBank/DDBJ whole genome shotgun (WGS) entry which is preliminary data.</text>
</comment>
<feature type="signal peptide" evidence="2">
    <location>
        <begin position="1"/>
        <end position="20"/>
    </location>
</feature>
<dbReference type="SUPFAM" id="SSF48208">
    <property type="entry name" value="Six-hairpin glycosidases"/>
    <property type="match status" value="1"/>
</dbReference>
<dbReference type="Gene3D" id="1.50.10.10">
    <property type="match status" value="1"/>
</dbReference>
<keyword evidence="4" id="KW-1185">Reference proteome</keyword>
<dbReference type="InterPro" id="IPR008928">
    <property type="entry name" value="6-hairpin_glycosidase_sf"/>
</dbReference>
<dbReference type="PANTHER" id="PTHR41814">
    <property type="entry name" value="EXPRESSED PROTEIN"/>
    <property type="match status" value="1"/>
</dbReference>
<evidence type="ECO:0000256" key="1">
    <source>
        <dbReference type="ARBA" id="ARBA00022801"/>
    </source>
</evidence>
<evidence type="ECO:0000313" key="3">
    <source>
        <dbReference type="EMBL" id="KAJ7307042.1"/>
    </source>
</evidence>
<evidence type="ECO:0000313" key="4">
    <source>
        <dbReference type="Proteomes" id="UP001218218"/>
    </source>
</evidence>
<gene>
    <name evidence="3" type="ORF">DFH08DRAFT_918498</name>
</gene>
<dbReference type="InterPro" id="IPR012341">
    <property type="entry name" value="6hp_glycosidase-like_sf"/>
</dbReference>
<organism evidence="3 4">
    <name type="scientific">Mycena albidolilacea</name>
    <dbReference type="NCBI Taxonomy" id="1033008"/>
    <lineage>
        <taxon>Eukaryota</taxon>
        <taxon>Fungi</taxon>
        <taxon>Dikarya</taxon>
        <taxon>Basidiomycota</taxon>
        <taxon>Agaricomycotina</taxon>
        <taxon>Agaricomycetes</taxon>
        <taxon>Agaricomycetidae</taxon>
        <taxon>Agaricales</taxon>
        <taxon>Marasmiineae</taxon>
        <taxon>Mycenaceae</taxon>
        <taxon>Mycena</taxon>
    </lineage>
</organism>
<keyword evidence="2" id="KW-0732">Signal</keyword>
<dbReference type="PANTHER" id="PTHR41814:SF1">
    <property type="entry name" value="CELLULASE"/>
    <property type="match status" value="1"/>
</dbReference>